<dbReference type="PANTHER" id="PTHR43792">
    <property type="entry name" value="GNAT FAMILY, PUTATIVE (AFU_ORTHOLOGUE AFUA_3G00765)-RELATED-RELATED"/>
    <property type="match status" value="1"/>
</dbReference>
<keyword evidence="3" id="KW-1185">Reference proteome</keyword>
<dbReference type="Proteomes" id="UP001597368">
    <property type="component" value="Unassembled WGS sequence"/>
</dbReference>
<proteinExistence type="predicted"/>
<reference evidence="3" key="1">
    <citation type="journal article" date="2019" name="Int. J. Syst. Evol. Microbiol.">
        <title>The Global Catalogue of Microorganisms (GCM) 10K type strain sequencing project: providing services to taxonomists for standard genome sequencing and annotation.</title>
        <authorList>
            <consortium name="The Broad Institute Genomics Platform"/>
            <consortium name="The Broad Institute Genome Sequencing Center for Infectious Disease"/>
            <person name="Wu L."/>
            <person name="Ma J."/>
        </authorList>
    </citation>
    <scope>NUCLEOTIDE SEQUENCE [LARGE SCALE GENOMIC DNA]</scope>
    <source>
        <strain evidence="3">ICMP 6774ER</strain>
    </source>
</reference>
<dbReference type="EMBL" id="JBHUFV010000039">
    <property type="protein sequence ID" value="MFD1935120.1"/>
    <property type="molecule type" value="Genomic_DNA"/>
</dbReference>
<comment type="caution">
    <text evidence="2">The sequence shown here is derived from an EMBL/GenBank/DDBJ whole genome shotgun (WGS) entry which is preliminary data.</text>
</comment>
<name>A0ABW4SZN9_9ACTN</name>
<feature type="domain" description="N-acetyltransferase" evidence="1">
    <location>
        <begin position="10"/>
        <end position="169"/>
    </location>
</feature>
<dbReference type="RefSeq" id="WP_379575239.1">
    <property type="nucleotide sequence ID" value="NZ_JBHUFV010000039.1"/>
</dbReference>
<accession>A0ABW4SZN9</accession>
<dbReference type="PANTHER" id="PTHR43792:SF1">
    <property type="entry name" value="N-ACETYLTRANSFERASE DOMAIN-CONTAINING PROTEIN"/>
    <property type="match status" value="1"/>
</dbReference>
<dbReference type="InterPro" id="IPR000182">
    <property type="entry name" value="GNAT_dom"/>
</dbReference>
<dbReference type="PROSITE" id="PS51186">
    <property type="entry name" value="GNAT"/>
    <property type="match status" value="1"/>
</dbReference>
<dbReference type="EC" id="2.3.-.-" evidence="2"/>
<keyword evidence="2" id="KW-0808">Transferase</keyword>
<dbReference type="Pfam" id="PF13302">
    <property type="entry name" value="Acetyltransf_3"/>
    <property type="match status" value="1"/>
</dbReference>
<organism evidence="2 3">
    <name type="scientific">Nonomuraea mangrovi</name>
    <dbReference type="NCBI Taxonomy" id="2316207"/>
    <lineage>
        <taxon>Bacteria</taxon>
        <taxon>Bacillati</taxon>
        <taxon>Actinomycetota</taxon>
        <taxon>Actinomycetes</taxon>
        <taxon>Streptosporangiales</taxon>
        <taxon>Streptosporangiaceae</taxon>
        <taxon>Nonomuraea</taxon>
    </lineage>
</organism>
<evidence type="ECO:0000313" key="3">
    <source>
        <dbReference type="Proteomes" id="UP001597368"/>
    </source>
</evidence>
<sequence>MAIPAPTKRLSFQEMTPADLDDMAALLGDPEVMRYYPAPMSREQAARWIEWNQRLYREHGHGLWLLTLRDTGEFAGNCGLTPQNVEGTVHVEVGYLLRTHLQNKGYATEAAHACRDHARDVLGLDQLIAIINPDNRPSQRVAEKIGLAFERTALYNGCQQRIYAGSLHTDPARRRAQRS</sequence>
<dbReference type="InterPro" id="IPR051531">
    <property type="entry name" value="N-acetyltransferase"/>
</dbReference>
<evidence type="ECO:0000259" key="1">
    <source>
        <dbReference type="PROSITE" id="PS51186"/>
    </source>
</evidence>
<evidence type="ECO:0000313" key="2">
    <source>
        <dbReference type="EMBL" id="MFD1935120.1"/>
    </source>
</evidence>
<keyword evidence="2" id="KW-0012">Acyltransferase</keyword>
<dbReference type="Gene3D" id="3.40.630.30">
    <property type="match status" value="1"/>
</dbReference>
<dbReference type="InterPro" id="IPR016181">
    <property type="entry name" value="Acyl_CoA_acyltransferase"/>
</dbReference>
<dbReference type="SUPFAM" id="SSF55729">
    <property type="entry name" value="Acyl-CoA N-acyltransferases (Nat)"/>
    <property type="match status" value="1"/>
</dbReference>
<gene>
    <name evidence="2" type="ORF">ACFSKW_26960</name>
</gene>
<dbReference type="GO" id="GO:0016746">
    <property type="term" value="F:acyltransferase activity"/>
    <property type="evidence" value="ECO:0007669"/>
    <property type="project" value="UniProtKB-KW"/>
</dbReference>
<protein>
    <submittedName>
        <fullName evidence="2">GNAT family N-acetyltransferase</fullName>
        <ecNumber evidence="2">2.3.-.-</ecNumber>
    </submittedName>
</protein>